<comment type="caution">
    <text evidence="5">The sequence shown here is derived from an EMBL/GenBank/DDBJ whole genome shotgun (WGS) entry which is preliminary data.</text>
</comment>
<dbReference type="PROSITE" id="PS51257">
    <property type="entry name" value="PROKAR_LIPOPROTEIN"/>
    <property type="match status" value="1"/>
</dbReference>
<dbReference type="AlphaFoldDB" id="A0A7X4GIM2"/>
<feature type="chain" id="PRO_5031592421" description="Carboxylic ester hydrolase" evidence="3">
    <location>
        <begin position="26"/>
        <end position="470"/>
    </location>
</feature>
<dbReference type="EMBL" id="WVTD01000007">
    <property type="protein sequence ID" value="MYL98249.1"/>
    <property type="molecule type" value="Genomic_DNA"/>
</dbReference>
<dbReference type="PROSITE" id="PS00122">
    <property type="entry name" value="CARBOXYLESTERASE_B_1"/>
    <property type="match status" value="1"/>
</dbReference>
<dbReference type="PROSITE" id="PS00941">
    <property type="entry name" value="CARBOXYLESTERASE_B_2"/>
    <property type="match status" value="1"/>
</dbReference>
<dbReference type="Gene3D" id="3.40.50.1820">
    <property type="entry name" value="alpha/beta hydrolase"/>
    <property type="match status" value="2"/>
</dbReference>
<evidence type="ECO:0000259" key="4">
    <source>
        <dbReference type="Pfam" id="PF00135"/>
    </source>
</evidence>
<keyword evidence="6" id="KW-1185">Reference proteome</keyword>
<comment type="similarity">
    <text evidence="1 3">Belongs to the type-B carboxylesterase/lipase family.</text>
</comment>
<feature type="signal peptide" evidence="3">
    <location>
        <begin position="1"/>
        <end position="25"/>
    </location>
</feature>
<evidence type="ECO:0000256" key="3">
    <source>
        <dbReference type="RuleBase" id="RU361235"/>
    </source>
</evidence>
<dbReference type="PANTHER" id="PTHR11559">
    <property type="entry name" value="CARBOXYLESTERASE"/>
    <property type="match status" value="1"/>
</dbReference>
<dbReference type="InterPro" id="IPR019826">
    <property type="entry name" value="Carboxylesterase_B_AS"/>
</dbReference>
<dbReference type="InterPro" id="IPR019819">
    <property type="entry name" value="Carboxylesterase_B_CS"/>
</dbReference>
<dbReference type="InterPro" id="IPR002018">
    <property type="entry name" value="CarbesteraseB"/>
</dbReference>
<reference evidence="5 6" key="1">
    <citation type="submission" date="2019-12" db="EMBL/GenBank/DDBJ databases">
        <authorList>
            <person name="Feng G."/>
            <person name="Zhu H."/>
        </authorList>
    </citation>
    <scope>NUCLEOTIDE SEQUENCE [LARGE SCALE GENOMIC DNA]</scope>
    <source>
        <strain evidence="5 6">FGD1</strain>
    </source>
</reference>
<feature type="domain" description="Carboxylesterase type B" evidence="4">
    <location>
        <begin position="28"/>
        <end position="344"/>
    </location>
</feature>
<dbReference type="GO" id="GO:0016787">
    <property type="term" value="F:hydrolase activity"/>
    <property type="evidence" value="ECO:0007669"/>
    <property type="project" value="UniProtKB-KW"/>
</dbReference>
<organism evidence="5 6">
    <name type="scientific">Novosphingobium silvae</name>
    <dbReference type="NCBI Taxonomy" id="2692619"/>
    <lineage>
        <taxon>Bacteria</taxon>
        <taxon>Pseudomonadati</taxon>
        <taxon>Pseudomonadota</taxon>
        <taxon>Alphaproteobacteria</taxon>
        <taxon>Sphingomonadales</taxon>
        <taxon>Sphingomonadaceae</taxon>
        <taxon>Novosphingobium</taxon>
    </lineage>
</organism>
<keyword evidence="3" id="KW-0732">Signal</keyword>
<dbReference type="RefSeq" id="WP_160985900.1">
    <property type="nucleotide sequence ID" value="NZ_WVTD01000007.1"/>
</dbReference>
<feature type="domain" description="Carboxylesterase type B" evidence="4">
    <location>
        <begin position="355"/>
        <end position="457"/>
    </location>
</feature>
<dbReference type="InterPro" id="IPR029058">
    <property type="entry name" value="AB_hydrolase_fold"/>
</dbReference>
<dbReference type="Proteomes" id="UP000465810">
    <property type="component" value="Unassembled WGS sequence"/>
</dbReference>
<dbReference type="Pfam" id="PF00135">
    <property type="entry name" value="COesterase"/>
    <property type="match status" value="2"/>
</dbReference>
<keyword evidence="2 3" id="KW-0378">Hydrolase</keyword>
<accession>A0A7X4GIM2</accession>
<gene>
    <name evidence="5" type="ORF">GR702_10775</name>
</gene>
<sequence length="470" mass="48627">MQRFSAFLAMAATCLAISGCTSGLGAPPVARTGNGMVSGVADHGVVSWKGIPFAAPPVGDLRWRAPQPLPAWEGTRTAERYGSDCMQKPFGGDAAPLGMPPSEDCLYLNVWKPEGERRKLPVIVWIYGGGFLNGGASPATYSGAELARKGVMVVSFNYRVGRFGTFAHPQLSRSNADGGLLGNYGTLDQVAALNWVHDNIAAFGGDPGNVTVMGESAGGMSVHMLLTSPLTQGKGLIHRAIIMSGGNGGGMGGGGSLAEAEKTGTAFAATKGIAPDAPDALARLRALSPEQVVDGLNLETLFSGRKAPYSSPFPDGRIVVDPLRAYAAGKFVKVPVMAGATSADIGGPEGPMIKGARDVSRALTAAGVPVYAYRFSYVASGAKNGQGAAHATDIPFFFDTQAVKYGDSTTARDNHLGKLASDAVIAFATTGDPNGGRLPAWPRYDPAKDMILDFAADGDAHVGRDPLTAR</sequence>
<dbReference type="InterPro" id="IPR050309">
    <property type="entry name" value="Type-B_Carboxylest/Lipase"/>
</dbReference>
<evidence type="ECO:0000313" key="6">
    <source>
        <dbReference type="Proteomes" id="UP000465810"/>
    </source>
</evidence>
<proteinExistence type="inferred from homology"/>
<evidence type="ECO:0000256" key="1">
    <source>
        <dbReference type="ARBA" id="ARBA00005964"/>
    </source>
</evidence>
<name>A0A7X4GIM2_9SPHN</name>
<protein>
    <recommendedName>
        <fullName evidence="3">Carboxylic ester hydrolase</fullName>
        <ecNumber evidence="3">3.1.1.-</ecNumber>
    </recommendedName>
</protein>
<dbReference type="SUPFAM" id="SSF53474">
    <property type="entry name" value="alpha/beta-Hydrolases"/>
    <property type="match status" value="1"/>
</dbReference>
<evidence type="ECO:0000313" key="5">
    <source>
        <dbReference type="EMBL" id="MYL98249.1"/>
    </source>
</evidence>
<dbReference type="EC" id="3.1.1.-" evidence="3"/>
<evidence type="ECO:0000256" key="2">
    <source>
        <dbReference type="ARBA" id="ARBA00022801"/>
    </source>
</evidence>